<dbReference type="InterPro" id="IPR056884">
    <property type="entry name" value="NPHP3-like_N"/>
</dbReference>
<dbReference type="PANTHER" id="PTHR40619:SF3">
    <property type="entry name" value="FUNGAL STAND N-TERMINAL GOODBYE DOMAIN-CONTAINING PROTEIN"/>
    <property type="match status" value="1"/>
</dbReference>
<keyword evidence="5" id="KW-0560">Oxidoreductase</keyword>
<dbReference type="Proteomes" id="UP001301769">
    <property type="component" value="Unassembled WGS sequence"/>
</dbReference>
<dbReference type="PANTHER" id="PTHR40619">
    <property type="entry name" value="FUNGAL STAND N-TERMINAL GOODBYE DOMAIN-CONTAINING PROTEIN"/>
    <property type="match status" value="1"/>
</dbReference>
<keyword evidence="6" id="KW-1185">Reference proteome</keyword>
<gene>
    <name evidence="5" type="ORF">QBC37DRAFT_429322</name>
</gene>
<protein>
    <submittedName>
        <fullName evidence="5">Phytanoyl-CoA dioxygenase</fullName>
    </submittedName>
</protein>
<keyword evidence="2" id="KW-0175">Coiled coil</keyword>
<reference evidence="5" key="1">
    <citation type="journal article" date="2023" name="Mol. Phylogenet. Evol.">
        <title>Genome-scale phylogeny and comparative genomics of the fungal order Sordariales.</title>
        <authorList>
            <person name="Hensen N."/>
            <person name="Bonometti L."/>
            <person name="Westerberg I."/>
            <person name="Brannstrom I.O."/>
            <person name="Guillou S."/>
            <person name="Cros-Aarteil S."/>
            <person name="Calhoun S."/>
            <person name="Haridas S."/>
            <person name="Kuo A."/>
            <person name="Mondo S."/>
            <person name="Pangilinan J."/>
            <person name="Riley R."/>
            <person name="LaButti K."/>
            <person name="Andreopoulos B."/>
            <person name="Lipzen A."/>
            <person name="Chen C."/>
            <person name="Yan M."/>
            <person name="Daum C."/>
            <person name="Ng V."/>
            <person name="Clum A."/>
            <person name="Steindorff A."/>
            <person name="Ohm R.A."/>
            <person name="Martin F."/>
            <person name="Silar P."/>
            <person name="Natvig D.O."/>
            <person name="Lalanne C."/>
            <person name="Gautier V."/>
            <person name="Ament-Velasquez S.L."/>
            <person name="Kruys A."/>
            <person name="Hutchinson M.I."/>
            <person name="Powell A.J."/>
            <person name="Barry K."/>
            <person name="Miller A.N."/>
            <person name="Grigoriev I.V."/>
            <person name="Debuchy R."/>
            <person name="Gladieux P."/>
            <person name="Hiltunen Thoren M."/>
            <person name="Johannesson H."/>
        </authorList>
    </citation>
    <scope>NUCLEOTIDE SEQUENCE</scope>
    <source>
        <strain evidence="5">PSN293</strain>
    </source>
</reference>
<dbReference type="AlphaFoldDB" id="A0AAN7B2A2"/>
<comment type="caution">
    <text evidence="5">The sequence shown here is derived from an EMBL/GenBank/DDBJ whole genome shotgun (WGS) entry which is preliminary data.</text>
</comment>
<feature type="domain" description="DUF7708" evidence="3">
    <location>
        <begin position="140"/>
        <end position="282"/>
    </location>
</feature>
<evidence type="ECO:0000256" key="2">
    <source>
        <dbReference type="SAM" id="Coils"/>
    </source>
</evidence>
<keyword evidence="1" id="KW-0677">Repeat</keyword>
<proteinExistence type="predicted"/>
<feature type="coiled-coil region" evidence="2">
    <location>
        <begin position="314"/>
        <end position="358"/>
    </location>
</feature>
<feature type="domain" description="Nephrocystin 3-like N-terminal" evidence="4">
    <location>
        <begin position="458"/>
        <end position="622"/>
    </location>
</feature>
<dbReference type="Pfam" id="PF24883">
    <property type="entry name" value="NPHP3_N"/>
    <property type="match status" value="1"/>
</dbReference>
<dbReference type="InterPro" id="IPR056125">
    <property type="entry name" value="DUF7708"/>
</dbReference>
<sequence>MEGIQDVRESRRLVKTYSWEVAERLPNGSDKHSNILSQVLHDSAGEPDPKSLASPWRKFFEPADLSVVSSSPATRIVAVEAAKLREKWVLFRRSCSKDDTLDLESFDPTVESVFDLITNLNTTVQSKRKTGLSGKITLTFHKFCDKLDSHSHLLKILPEGNEYVSIFAGTLNAIISASVNHERVAEGLATALVAISDNVAECQAELQLFQTEAMIEKVGDLYAHVFIFLSSYMDWMMRKRATRLLDSFNENLFRKFELDIQKINERSAAIRNLVAQSSRAELRETRLHVESLARDFRVGQEGEARHRAEMEYFAARIERELAMTRQQRKQLEEEGRQVKELSAQLTRLLQERAMERVEDERAVRTKALRGTSPLPRRLAVKRSPRPSAQMVYVTGPLSQWTSDDVSLNSAHLEDFFYRDRVRLPNADDWLSAGIATAPSELIQRLAEWTSSPARGQESSTSNILWIDGPPIEADDLDNEISLLAATVVSMADRSSVPVMSYFCELRRHEALRPCLESQEMQGFLAMVYSLLRQMIESLMPVIEVDSGEADFSADRFATLDGTTKTWDEVVGVFKDLVPLCPSRMFVVIDGMHWVDERDTEIYIEWLVDLLRGNCNKFKVLFTTSGRVPTLRKLIRPEEALLVEAVDTVLGGRDYLGPGLSL</sequence>
<dbReference type="EMBL" id="MU858185">
    <property type="protein sequence ID" value="KAK4210081.1"/>
    <property type="molecule type" value="Genomic_DNA"/>
</dbReference>
<evidence type="ECO:0000259" key="3">
    <source>
        <dbReference type="Pfam" id="PF24809"/>
    </source>
</evidence>
<keyword evidence="5" id="KW-0223">Dioxygenase</keyword>
<organism evidence="5 6">
    <name type="scientific">Rhypophila decipiens</name>
    <dbReference type="NCBI Taxonomy" id="261697"/>
    <lineage>
        <taxon>Eukaryota</taxon>
        <taxon>Fungi</taxon>
        <taxon>Dikarya</taxon>
        <taxon>Ascomycota</taxon>
        <taxon>Pezizomycotina</taxon>
        <taxon>Sordariomycetes</taxon>
        <taxon>Sordariomycetidae</taxon>
        <taxon>Sordariales</taxon>
        <taxon>Naviculisporaceae</taxon>
        <taxon>Rhypophila</taxon>
    </lineage>
</organism>
<evidence type="ECO:0000313" key="6">
    <source>
        <dbReference type="Proteomes" id="UP001301769"/>
    </source>
</evidence>
<reference evidence="5" key="2">
    <citation type="submission" date="2023-05" db="EMBL/GenBank/DDBJ databases">
        <authorList>
            <consortium name="Lawrence Berkeley National Laboratory"/>
            <person name="Steindorff A."/>
            <person name="Hensen N."/>
            <person name="Bonometti L."/>
            <person name="Westerberg I."/>
            <person name="Brannstrom I.O."/>
            <person name="Guillou S."/>
            <person name="Cros-Aarteil S."/>
            <person name="Calhoun S."/>
            <person name="Haridas S."/>
            <person name="Kuo A."/>
            <person name="Mondo S."/>
            <person name="Pangilinan J."/>
            <person name="Riley R."/>
            <person name="Labutti K."/>
            <person name="Andreopoulos B."/>
            <person name="Lipzen A."/>
            <person name="Chen C."/>
            <person name="Yanf M."/>
            <person name="Daum C."/>
            <person name="Ng V."/>
            <person name="Clum A."/>
            <person name="Ohm R."/>
            <person name="Martin F."/>
            <person name="Silar P."/>
            <person name="Natvig D."/>
            <person name="Lalanne C."/>
            <person name="Gautier V."/>
            <person name="Ament-Velasquez S.L."/>
            <person name="Kruys A."/>
            <person name="Hutchinson M.I."/>
            <person name="Powell A.J."/>
            <person name="Barry K."/>
            <person name="Miller A.N."/>
            <person name="Grigoriev I.V."/>
            <person name="Debuchy R."/>
            <person name="Gladieux P."/>
            <person name="Thoren M.H."/>
            <person name="Johannesson H."/>
        </authorList>
    </citation>
    <scope>NUCLEOTIDE SEQUENCE</scope>
    <source>
        <strain evidence="5">PSN293</strain>
    </source>
</reference>
<dbReference type="GO" id="GO:0051213">
    <property type="term" value="F:dioxygenase activity"/>
    <property type="evidence" value="ECO:0007669"/>
    <property type="project" value="UniProtKB-KW"/>
</dbReference>
<dbReference type="Pfam" id="PF24809">
    <property type="entry name" value="DUF7708"/>
    <property type="match status" value="1"/>
</dbReference>
<evidence type="ECO:0000256" key="1">
    <source>
        <dbReference type="ARBA" id="ARBA00022737"/>
    </source>
</evidence>
<name>A0AAN7B2A2_9PEZI</name>
<evidence type="ECO:0000313" key="5">
    <source>
        <dbReference type="EMBL" id="KAK4210081.1"/>
    </source>
</evidence>
<accession>A0AAN7B2A2</accession>
<evidence type="ECO:0000259" key="4">
    <source>
        <dbReference type="Pfam" id="PF24883"/>
    </source>
</evidence>